<feature type="domain" description="Acyl-CoA dehydrogenase C-terminal" evidence="3">
    <location>
        <begin position="244"/>
        <end position="376"/>
    </location>
</feature>
<evidence type="ECO:0000313" key="5">
    <source>
        <dbReference type="Proteomes" id="UP000016368"/>
    </source>
</evidence>
<reference evidence="4 5" key="1">
    <citation type="journal article" date="2011" name="EMBO J.">
        <title>Structural diversity of bacterial flagellar motors.</title>
        <authorList>
            <person name="Chen S."/>
            <person name="Beeby M."/>
            <person name="Murphy G.E."/>
            <person name="Leadbetter J.R."/>
            <person name="Hendrixson D.R."/>
            <person name="Briegel A."/>
            <person name="Li Z."/>
            <person name="Shi J."/>
            <person name="Tocheva E.I."/>
            <person name="Muller A."/>
            <person name="Dobro M.J."/>
            <person name="Jensen G.J."/>
        </authorList>
    </citation>
    <scope>NUCLEOTIDE SEQUENCE [LARGE SCALE GENOMIC DNA]</scope>
    <source>
        <strain evidence="4 5">ATCC 19624</strain>
    </source>
</reference>
<organism evidence="4 5">
    <name type="scientific">Hylemonella gracilis ATCC 19624</name>
    <dbReference type="NCBI Taxonomy" id="887062"/>
    <lineage>
        <taxon>Bacteria</taxon>
        <taxon>Pseudomonadati</taxon>
        <taxon>Pseudomonadota</taxon>
        <taxon>Betaproteobacteria</taxon>
        <taxon>Burkholderiales</taxon>
        <taxon>Comamonadaceae</taxon>
        <taxon>Hylemonella</taxon>
    </lineage>
</organism>
<accession>F3KR29</accession>
<dbReference type="Pfam" id="PF08028">
    <property type="entry name" value="Acyl-CoA_dh_2"/>
    <property type="match status" value="1"/>
</dbReference>
<dbReference type="GO" id="GO:0050660">
    <property type="term" value="F:flavin adenine dinucleotide binding"/>
    <property type="evidence" value="ECO:0007669"/>
    <property type="project" value="InterPro"/>
</dbReference>
<proteinExistence type="predicted"/>
<dbReference type="Gene3D" id="2.40.110.10">
    <property type="entry name" value="Butyryl-CoA Dehydrogenase, subunit A, domain 2"/>
    <property type="match status" value="1"/>
</dbReference>
<dbReference type="PIRSF" id="PIRSF016578">
    <property type="entry name" value="HsaA"/>
    <property type="match status" value="1"/>
</dbReference>
<dbReference type="OrthoDB" id="6184213at2"/>
<protein>
    <submittedName>
        <fullName evidence="4">Putative FMNH2-dependent monooxygenase</fullName>
    </submittedName>
</protein>
<evidence type="ECO:0000256" key="1">
    <source>
        <dbReference type="ARBA" id="ARBA00023002"/>
    </source>
</evidence>
<dbReference type="InterPro" id="IPR009100">
    <property type="entry name" value="AcylCoA_DH/oxidase_NM_dom_sf"/>
</dbReference>
<dbReference type="InterPro" id="IPR037069">
    <property type="entry name" value="AcylCoA_DH/ox_N_sf"/>
</dbReference>
<keyword evidence="5" id="KW-1185">Reference proteome</keyword>
<keyword evidence="4" id="KW-0503">Monooxygenase</keyword>
<dbReference type="Proteomes" id="UP000016368">
    <property type="component" value="Unassembled WGS sequence"/>
</dbReference>
<feature type="domain" description="Acyl-CoA dehydrogenase/oxidase N-terminal" evidence="2">
    <location>
        <begin position="11"/>
        <end position="103"/>
    </location>
</feature>
<dbReference type="eggNOG" id="COG1960">
    <property type="taxonomic scope" value="Bacteria"/>
</dbReference>
<dbReference type="Gene3D" id="1.10.540.10">
    <property type="entry name" value="Acyl-CoA dehydrogenase/oxidase, N-terminal domain"/>
    <property type="match status" value="1"/>
</dbReference>
<dbReference type="RefSeq" id="WP_006296889.1">
    <property type="nucleotide sequence ID" value="NZ_AEGR01000042.1"/>
</dbReference>
<dbReference type="GO" id="GO:0004497">
    <property type="term" value="F:monooxygenase activity"/>
    <property type="evidence" value="ECO:0007669"/>
    <property type="project" value="UniProtKB-KW"/>
</dbReference>
<dbReference type="AlphaFoldDB" id="F3KR29"/>
<name>F3KR29_9BURK</name>
<dbReference type="PANTHER" id="PTHR43884:SF12">
    <property type="entry name" value="ISOVALERYL-COA DEHYDROGENASE, MITOCHONDRIAL-RELATED"/>
    <property type="match status" value="1"/>
</dbReference>
<dbReference type="GO" id="GO:0006552">
    <property type="term" value="P:L-leucine catabolic process"/>
    <property type="evidence" value="ECO:0007669"/>
    <property type="project" value="TreeGrafter"/>
</dbReference>
<evidence type="ECO:0000259" key="2">
    <source>
        <dbReference type="Pfam" id="PF02771"/>
    </source>
</evidence>
<dbReference type="InterPro" id="IPR013786">
    <property type="entry name" value="AcylCoA_DH/ox_N"/>
</dbReference>
<sequence length="402" mass="43175">MSARDVTPWLDAARRLADELAPGAAERDRIGGLPVQEVAALRASGLLAFLNPVEYGGAGGGHAQSQTLVRILARADSNAAQILAYHYLLSHNAFLRAHPAQREQLQRQSVAQRWLWGGASNPRDPALVLTPDAADAGQGGGQGFRLNGHKNFASNAAVAERIVSTARLGEVQVLLTIPGEAQGITHGDDWTAFGQRRGVSGSIRFEHVRLERDAVLGLLPGASPAPPTNPLLSLSVPLHQLYFVNLYLGNAEGALRQARHYVLESARPWQTSGVARAADDPYVLEHYGLLDADVQAAAALADRAALDWESAWRQGEGLTPAARDAAAARIYAAKVNSTRTALAATSQIFELLGARATAAHHGFDRYWRNVRTHSLHDPLAYKAREVANHALNGRITSDPLYA</sequence>
<dbReference type="SUPFAM" id="SSF56645">
    <property type="entry name" value="Acyl-CoA dehydrogenase NM domain-like"/>
    <property type="match status" value="1"/>
</dbReference>
<dbReference type="EMBL" id="AEGR01000042">
    <property type="protein sequence ID" value="EGI77730.1"/>
    <property type="molecule type" value="Genomic_DNA"/>
</dbReference>
<dbReference type="InterPro" id="IPR046373">
    <property type="entry name" value="Acyl-CoA_Oxase/DH_mid-dom_sf"/>
</dbReference>
<evidence type="ECO:0000259" key="3">
    <source>
        <dbReference type="Pfam" id="PF08028"/>
    </source>
</evidence>
<comment type="caution">
    <text evidence="4">The sequence shown here is derived from an EMBL/GenBank/DDBJ whole genome shotgun (WGS) entry which is preliminary data.</text>
</comment>
<keyword evidence="1" id="KW-0560">Oxidoreductase</keyword>
<gene>
    <name evidence="4" type="ORF">HGR_04523</name>
</gene>
<dbReference type="STRING" id="887062.HGR_04523"/>
<dbReference type="Pfam" id="PF02771">
    <property type="entry name" value="Acyl-CoA_dh_N"/>
    <property type="match status" value="1"/>
</dbReference>
<dbReference type="InterPro" id="IPR013107">
    <property type="entry name" value="Acyl-CoA_DH_C"/>
</dbReference>
<dbReference type="Gene3D" id="1.20.140.10">
    <property type="entry name" value="Butyryl-CoA Dehydrogenase, subunit A, domain 3"/>
    <property type="match status" value="1"/>
</dbReference>
<dbReference type="InterPro" id="IPR036250">
    <property type="entry name" value="AcylCo_DH-like_C"/>
</dbReference>
<dbReference type="SUPFAM" id="SSF47203">
    <property type="entry name" value="Acyl-CoA dehydrogenase C-terminal domain-like"/>
    <property type="match status" value="1"/>
</dbReference>
<dbReference type="PANTHER" id="PTHR43884">
    <property type="entry name" value="ACYL-COA DEHYDROGENASE"/>
    <property type="match status" value="1"/>
</dbReference>
<evidence type="ECO:0000313" key="4">
    <source>
        <dbReference type="EMBL" id="EGI77730.1"/>
    </source>
</evidence>
<dbReference type="GO" id="GO:0008470">
    <property type="term" value="F:3-methylbutanoyl-CoA dehydrogenase activity"/>
    <property type="evidence" value="ECO:0007669"/>
    <property type="project" value="TreeGrafter"/>
</dbReference>